<sequence>MLWPPAGWRATVKLGAIVRVPIKAPPPQGGSAATRPLHMVVVLIGRGEAAVLPSPLWMEFKVIVAALRPPRVWGSATVMRRLVGLSPIVVVVVL</sequence>
<evidence type="ECO:0000313" key="1">
    <source>
        <dbReference type="EMBL" id="CAA2633819.1"/>
    </source>
</evidence>
<name>A0A7I8LLB9_SPIIN</name>
<keyword evidence="3" id="KW-1185">Reference proteome</keyword>
<reference evidence="2" key="1">
    <citation type="submission" date="2020-02" db="EMBL/GenBank/DDBJ databases">
        <authorList>
            <person name="Scholz U."/>
            <person name="Mascher M."/>
            <person name="Fiebig A."/>
        </authorList>
    </citation>
    <scope>NUCLEOTIDE SEQUENCE</scope>
</reference>
<dbReference type="AlphaFoldDB" id="A0A7I8LLB9"/>
<accession>A0A7I8LLB9</accession>
<organism evidence="2 3">
    <name type="scientific">Spirodela intermedia</name>
    <name type="common">Intermediate duckweed</name>
    <dbReference type="NCBI Taxonomy" id="51605"/>
    <lineage>
        <taxon>Eukaryota</taxon>
        <taxon>Viridiplantae</taxon>
        <taxon>Streptophyta</taxon>
        <taxon>Embryophyta</taxon>
        <taxon>Tracheophyta</taxon>
        <taxon>Spermatophyta</taxon>
        <taxon>Magnoliopsida</taxon>
        <taxon>Liliopsida</taxon>
        <taxon>Araceae</taxon>
        <taxon>Lemnoideae</taxon>
        <taxon>Spirodela</taxon>
    </lineage>
</organism>
<protein>
    <submittedName>
        <fullName evidence="2">Uncharacterized protein</fullName>
    </submittedName>
</protein>
<evidence type="ECO:0000313" key="3">
    <source>
        <dbReference type="Proteomes" id="UP000663760"/>
    </source>
</evidence>
<dbReference type="EMBL" id="LR743604">
    <property type="protein sequence ID" value="CAA2633819.1"/>
    <property type="molecule type" value="Genomic_DNA"/>
</dbReference>
<gene>
    <name evidence="1" type="ORF">SI7747_17019299</name>
    <name evidence="2" type="ORF">SI8410_17020783</name>
</gene>
<evidence type="ECO:0000313" key="2">
    <source>
        <dbReference type="EMBL" id="CAA7410105.1"/>
    </source>
</evidence>
<proteinExistence type="predicted"/>
<dbReference type="EMBL" id="LR746280">
    <property type="protein sequence ID" value="CAA7410105.1"/>
    <property type="molecule type" value="Genomic_DNA"/>
</dbReference>
<dbReference type="Proteomes" id="UP000663760">
    <property type="component" value="Chromosome 17"/>
</dbReference>